<dbReference type="Proteomes" id="UP000092124">
    <property type="component" value="Unassembled WGS sequence"/>
</dbReference>
<keyword evidence="4" id="KW-0539">Nucleus</keyword>
<protein>
    <submittedName>
        <fullName evidence="6">Uncharacterized protein</fullName>
    </submittedName>
</protein>
<dbReference type="AlphaFoldDB" id="A0A1A6H2J0"/>
<dbReference type="PANTHER" id="PTHR45986">
    <property type="entry name" value="ZINC FINGER MATRIN-TYPE PROTEIN 2"/>
    <property type="match status" value="1"/>
</dbReference>
<keyword evidence="2" id="KW-0863">Zinc-finger</keyword>
<evidence type="ECO:0000256" key="3">
    <source>
        <dbReference type="ARBA" id="ARBA00022833"/>
    </source>
</evidence>
<dbReference type="GO" id="GO:0046540">
    <property type="term" value="C:U4/U6 x U5 tri-snRNP complex"/>
    <property type="evidence" value="ECO:0007669"/>
    <property type="project" value="TreeGrafter"/>
</dbReference>
<dbReference type="PANTHER" id="PTHR45986:SF1">
    <property type="entry name" value="ZINC FINGER MATRIN-TYPE PROTEIN 2"/>
    <property type="match status" value="1"/>
</dbReference>
<dbReference type="GO" id="GO:0005681">
    <property type="term" value="C:spliceosomal complex"/>
    <property type="evidence" value="ECO:0007669"/>
    <property type="project" value="InterPro"/>
</dbReference>
<proteinExistence type="predicted"/>
<evidence type="ECO:0000256" key="5">
    <source>
        <dbReference type="SAM" id="MobiDB-lite"/>
    </source>
</evidence>
<evidence type="ECO:0000256" key="2">
    <source>
        <dbReference type="ARBA" id="ARBA00022771"/>
    </source>
</evidence>
<keyword evidence="1" id="KW-0479">Metal-binding</keyword>
<dbReference type="OrthoDB" id="30343at2759"/>
<sequence>MVLGSGTEKWTKTNMRSSRRRGSQERGKDGSSVLPLKQELLWHRDYKVNLEFELGKTTVINRMTSQFGMGGYYCNVCGCEEHSEVNNKKTEEQQEDYDFEARMKELREEEEKAKAHKKEKQKKKRRAEEDLTLEDDDDEMAAVMGFSGFRSTRKNY</sequence>
<name>A0A1A6H2J0_NEOLE</name>
<evidence type="ECO:0000313" key="7">
    <source>
        <dbReference type="Proteomes" id="UP000092124"/>
    </source>
</evidence>
<gene>
    <name evidence="6" type="ORF">A6R68_12615</name>
</gene>
<organism evidence="6 7">
    <name type="scientific">Neotoma lepida</name>
    <name type="common">Desert woodrat</name>
    <dbReference type="NCBI Taxonomy" id="56216"/>
    <lineage>
        <taxon>Eukaryota</taxon>
        <taxon>Metazoa</taxon>
        <taxon>Chordata</taxon>
        <taxon>Craniata</taxon>
        <taxon>Vertebrata</taxon>
        <taxon>Euteleostomi</taxon>
        <taxon>Mammalia</taxon>
        <taxon>Eutheria</taxon>
        <taxon>Euarchontoglires</taxon>
        <taxon>Glires</taxon>
        <taxon>Rodentia</taxon>
        <taxon>Myomorpha</taxon>
        <taxon>Muroidea</taxon>
        <taxon>Cricetidae</taxon>
        <taxon>Neotominae</taxon>
        <taxon>Neotoma</taxon>
    </lineage>
</organism>
<reference evidence="6 7" key="1">
    <citation type="submission" date="2016-06" db="EMBL/GenBank/DDBJ databases">
        <title>The Draft Genome Sequence and Annotation of the Desert Woodrat Neotoma lepida.</title>
        <authorList>
            <person name="Campbell M."/>
            <person name="Oakeson K.F."/>
            <person name="Yandell M."/>
            <person name="Halpert J.R."/>
            <person name="Dearing D."/>
        </authorList>
    </citation>
    <scope>NUCLEOTIDE SEQUENCE [LARGE SCALE GENOMIC DNA]</scope>
    <source>
        <strain evidence="6">417</strain>
        <tissue evidence="6">Liver</tissue>
    </source>
</reference>
<dbReference type="InterPro" id="IPR040107">
    <property type="entry name" value="Snu23"/>
</dbReference>
<dbReference type="GO" id="GO:0000398">
    <property type="term" value="P:mRNA splicing, via spliceosome"/>
    <property type="evidence" value="ECO:0007669"/>
    <property type="project" value="InterPro"/>
</dbReference>
<keyword evidence="3" id="KW-0862">Zinc</keyword>
<dbReference type="STRING" id="56216.A0A1A6H2J0"/>
<evidence type="ECO:0000256" key="1">
    <source>
        <dbReference type="ARBA" id="ARBA00022723"/>
    </source>
</evidence>
<feature type="region of interest" description="Disordered" evidence="5">
    <location>
        <begin position="108"/>
        <end position="132"/>
    </location>
</feature>
<dbReference type="EMBL" id="LZPO01055076">
    <property type="protein sequence ID" value="OBS72808.1"/>
    <property type="molecule type" value="Genomic_DNA"/>
</dbReference>
<evidence type="ECO:0000313" key="6">
    <source>
        <dbReference type="EMBL" id="OBS72808.1"/>
    </source>
</evidence>
<feature type="compositionally biased region" description="Basic residues" evidence="5">
    <location>
        <begin position="114"/>
        <end position="125"/>
    </location>
</feature>
<feature type="region of interest" description="Disordered" evidence="5">
    <location>
        <begin position="1"/>
        <end position="32"/>
    </location>
</feature>
<evidence type="ECO:0000256" key="4">
    <source>
        <dbReference type="ARBA" id="ARBA00023242"/>
    </source>
</evidence>
<keyword evidence="7" id="KW-1185">Reference proteome</keyword>
<dbReference type="GO" id="GO:0008270">
    <property type="term" value="F:zinc ion binding"/>
    <property type="evidence" value="ECO:0007669"/>
    <property type="project" value="UniProtKB-KW"/>
</dbReference>
<accession>A0A1A6H2J0</accession>
<comment type="caution">
    <text evidence="6">The sequence shown here is derived from an EMBL/GenBank/DDBJ whole genome shotgun (WGS) entry which is preliminary data.</text>
</comment>